<dbReference type="OrthoDB" id="424753at2759"/>
<dbReference type="GO" id="GO:0006508">
    <property type="term" value="P:proteolysis"/>
    <property type="evidence" value="ECO:0007669"/>
    <property type="project" value="UniProtKB-KW"/>
</dbReference>
<dbReference type="InterPro" id="IPR022684">
    <property type="entry name" value="Calpain_cysteine_protease"/>
</dbReference>
<feature type="domain" description="Calpain catalytic" evidence="4">
    <location>
        <begin position="1"/>
        <end position="262"/>
    </location>
</feature>
<evidence type="ECO:0000256" key="1">
    <source>
        <dbReference type="ARBA" id="ARBA00007623"/>
    </source>
</evidence>
<dbReference type="FunFam" id="3.90.70.10:FF:000054">
    <property type="entry name" value="Calpain 14"/>
    <property type="match status" value="1"/>
</dbReference>
<evidence type="ECO:0000256" key="3">
    <source>
        <dbReference type="PROSITE-ProRule" id="PRU00239"/>
    </source>
</evidence>
<feature type="active site" evidence="2 3">
    <location>
        <position position="180"/>
    </location>
</feature>
<reference evidence="5" key="1">
    <citation type="thesis" date="2020" institute="ProQuest LLC" country="789 East Eisenhower Parkway, Ann Arbor, MI, USA">
        <title>Comparative Genomics and Chromosome Evolution.</title>
        <authorList>
            <person name="Mudd A.B."/>
        </authorList>
    </citation>
    <scope>NUCLEOTIDE SEQUENCE</scope>
    <source>
        <strain evidence="5">HN-11 Male</strain>
        <tissue evidence="5">Kidney and liver</tissue>
    </source>
</reference>
<dbReference type="SUPFAM" id="SSF49758">
    <property type="entry name" value="Calpain large subunit, middle domain (domain III)"/>
    <property type="match status" value="1"/>
</dbReference>
<dbReference type="CDD" id="cd00044">
    <property type="entry name" value="CysPc"/>
    <property type="match status" value="1"/>
</dbReference>
<dbReference type="Pfam" id="PF01067">
    <property type="entry name" value="Calpain_III"/>
    <property type="match status" value="1"/>
</dbReference>
<accession>A0A8J6E3T5</accession>
<dbReference type="Proteomes" id="UP000770717">
    <property type="component" value="Unassembled WGS sequence"/>
</dbReference>
<dbReference type="Gene3D" id="3.90.70.10">
    <property type="entry name" value="Cysteine proteinases"/>
    <property type="match status" value="1"/>
</dbReference>
<dbReference type="PRINTS" id="PR00704">
    <property type="entry name" value="CALPAIN"/>
</dbReference>
<feature type="non-terminal residue" evidence="5">
    <location>
        <position position="419"/>
    </location>
</feature>
<dbReference type="EMBL" id="WNTK01017788">
    <property type="protein sequence ID" value="KAG9461680.1"/>
    <property type="molecule type" value="Genomic_DNA"/>
</dbReference>
<gene>
    <name evidence="5" type="ORF">GDO78_016008</name>
</gene>
<dbReference type="SMART" id="SM00230">
    <property type="entry name" value="CysPc"/>
    <property type="match status" value="1"/>
</dbReference>
<comment type="caution">
    <text evidence="5">The sequence shown here is derived from an EMBL/GenBank/DDBJ whole genome shotgun (WGS) entry which is preliminary data.</text>
</comment>
<dbReference type="SUPFAM" id="SSF54001">
    <property type="entry name" value="Cysteine proteinases"/>
    <property type="match status" value="1"/>
</dbReference>
<evidence type="ECO:0000259" key="4">
    <source>
        <dbReference type="PROSITE" id="PS50203"/>
    </source>
</evidence>
<comment type="similarity">
    <text evidence="1">Belongs to the peptidase C2 family.</text>
</comment>
<dbReference type="Gene3D" id="2.60.120.380">
    <property type="match status" value="1"/>
</dbReference>
<dbReference type="InterPro" id="IPR022683">
    <property type="entry name" value="Calpain_III"/>
</dbReference>
<dbReference type="InterPro" id="IPR001300">
    <property type="entry name" value="Peptidase_C2_calpain_cat"/>
</dbReference>
<dbReference type="SMART" id="SM00720">
    <property type="entry name" value="calpain_III"/>
    <property type="match status" value="1"/>
</dbReference>
<dbReference type="InterPro" id="IPR036213">
    <property type="entry name" value="Calpain_III_sf"/>
</dbReference>
<dbReference type="InterPro" id="IPR038765">
    <property type="entry name" value="Papain-like_cys_pep_sf"/>
</dbReference>
<evidence type="ECO:0000256" key="2">
    <source>
        <dbReference type="PIRSR" id="PIRSR622684-1"/>
    </source>
</evidence>
<dbReference type="PANTHER" id="PTHR10183">
    <property type="entry name" value="CALPAIN"/>
    <property type="match status" value="1"/>
</dbReference>
<proteinExistence type="inferred from homology"/>
<evidence type="ECO:0000313" key="5">
    <source>
        <dbReference type="EMBL" id="KAG9461680.1"/>
    </source>
</evidence>
<sequence>DLVKNPQLFADDASRFDFQQGLADNCWFLAALTSITFHKNLLNIVVPRNQSFENNYAGIFHFQFWRFGEWVDVVVDDRLPVDKDGKLLFLSSASKNLFWAALLEKAYAKLCGSYEDLEIGLVSEALVDFTGGISRTIRIRQAPPDLWQIMVREENSGCLMGCQTRSELDLVLENGLVSRHAYTVTEVRRVTCKSGTANLVRLRNPWGKVEWKGDWSDSSSKWEELSEKERRLVHKKQEDGEFWMSIEDFRAQIEELVICRLTPALMFQKNVKEHTVSMQIGKKVVCSMAGGRINYTESYWKNPQYRLKILLGDNVKKYANSCNVLVSLLQKPNHKHRNKSPPLYIGISIFKYQGVGRLPQEFFLTNRPVNDIYVYINMREVTQVFHLQPGCYVIVPSTPRPGQQCDFILRVFSRKHLLE</sequence>
<dbReference type="GO" id="GO:0004198">
    <property type="term" value="F:calcium-dependent cysteine-type endopeptidase activity"/>
    <property type="evidence" value="ECO:0007669"/>
    <property type="project" value="InterPro"/>
</dbReference>
<dbReference type="InterPro" id="IPR022682">
    <property type="entry name" value="Calpain_domain_III"/>
</dbReference>
<evidence type="ECO:0000313" key="6">
    <source>
        <dbReference type="Proteomes" id="UP000770717"/>
    </source>
</evidence>
<dbReference type="PANTHER" id="PTHR10183:SF302">
    <property type="entry name" value="CALPAIN-14"/>
    <property type="match status" value="1"/>
</dbReference>
<feature type="active site" evidence="2 3">
    <location>
        <position position="26"/>
    </location>
</feature>
<protein>
    <recommendedName>
        <fullName evidence="4">Calpain catalytic domain-containing protein</fullName>
    </recommendedName>
</protein>
<dbReference type="Pfam" id="PF00648">
    <property type="entry name" value="Peptidase_C2"/>
    <property type="match status" value="1"/>
</dbReference>
<dbReference type="GO" id="GO:0005737">
    <property type="term" value="C:cytoplasm"/>
    <property type="evidence" value="ECO:0007669"/>
    <property type="project" value="TreeGrafter"/>
</dbReference>
<keyword evidence="6" id="KW-1185">Reference proteome</keyword>
<keyword evidence="3" id="KW-0378">Hydrolase</keyword>
<keyword evidence="3" id="KW-0645">Protease</keyword>
<keyword evidence="3" id="KW-0788">Thiol protease</keyword>
<dbReference type="AlphaFoldDB" id="A0A8J6E3T5"/>
<organism evidence="5 6">
    <name type="scientific">Eleutherodactylus coqui</name>
    <name type="common">Puerto Rican coqui</name>
    <dbReference type="NCBI Taxonomy" id="57060"/>
    <lineage>
        <taxon>Eukaryota</taxon>
        <taxon>Metazoa</taxon>
        <taxon>Chordata</taxon>
        <taxon>Craniata</taxon>
        <taxon>Vertebrata</taxon>
        <taxon>Euteleostomi</taxon>
        <taxon>Amphibia</taxon>
        <taxon>Batrachia</taxon>
        <taxon>Anura</taxon>
        <taxon>Neobatrachia</taxon>
        <taxon>Hyloidea</taxon>
        <taxon>Eleutherodactylidae</taxon>
        <taxon>Eleutherodactylinae</taxon>
        <taxon>Eleutherodactylus</taxon>
        <taxon>Eleutherodactylus</taxon>
    </lineage>
</organism>
<feature type="active site" evidence="2 3">
    <location>
        <position position="204"/>
    </location>
</feature>
<dbReference type="PROSITE" id="PS50203">
    <property type="entry name" value="CALPAIN_CAT"/>
    <property type="match status" value="1"/>
</dbReference>
<name>A0A8J6E3T5_ELECQ</name>